<evidence type="ECO:0000313" key="2">
    <source>
        <dbReference type="Proteomes" id="UP000014539"/>
    </source>
</evidence>
<accession>S3YKL7</accession>
<protein>
    <submittedName>
        <fullName evidence="1">Uncharacterized protein</fullName>
    </submittedName>
</protein>
<dbReference type="Proteomes" id="UP000014539">
    <property type="component" value="Unassembled WGS sequence"/>
</dbReference>
<dbReference type="EMBL" id="AGYD01000006">
    <property type="protein sequence ID" value="EPH08995.1"/>
    <property type="molecule type" value="Genomic_DNA"/>
</dbReference>
<dbReference type="HOGENOM" id="CLU_3336825_0_0_7"/>
<evidence type="ECO:0000313" key="1">
    <source>
        <dbReference type="EMBL" id="EPH08995.1"/>
    </source>
</evidence>
<gene>
    <name evidence="1" type="ORF">HMPREF9309_00976</name>
</gene>
<dbReference type="AlphaFoldDB" id="S3YKL7"/>
<name>S3YKL7_9BACT</name>
<reference evidence="1 2" key="1">
    <citation type="submission" date="2013-06" db="EMBL/GenBank/DDBJ databases">
        <title>The Genome Sequence of Campylobacter ureolyticus ACS-301-V-SCH3B.</title>
        <authorList>
            <consortium name="The Broad Institute Genomics Platform"/>
            <person name="Earl A."/>
            <person name="Ward D."/>
            <person name="Feldgarden M."/>
            <person name="Gevers D."/>
            <person name="Saerens B."/>
            <person name="Vaneechoutte M."/>
            <person name="Walker B."/>
            <person name="Young S."/>
            <person name="Zeng Q."/>
            <person name="Gargeya S."/>
            <person name="Fitzgerald M."/>
            <person name="Haas B."/>
            <person name="Abouelleil A."/>
            <person name="Allen A.W."/>
            <person name="Alvarado L."/>
            <person name="Arachchi H.M."/>
            <person name="Berlin A.M."/>
            <person name="Chapman S.B."/>
            <person name="Gainer-Dewar J."/>
            <person name="Goldberg J."/>
            <person name="Griggs A."/>
            <person name="Gujja S."/>
            <person name="Hansen M."/>
            <person name="Howarth C."/>
            <person name="Imamovic A."/>
            <person name="Ireland A."/>
            <person name="Larimer J."/>
            <person name="McCowan C."/>
            <person name="Murphy C."/>
            <person name="Pearson M."/>
            <person name="Poon T.W."/>
            <person name="Priest M."/>
            <person name="Roberts A."/>
            <person name="Saif S."/>
            <person name="Shea T."/>
            <person name="Sisk P."/>
            <person name="Sykes S."/>
            <person name="Wortman J."/>
            <person name="Nusbaum C."/>
            <person name="Birren B."/>
        </authorList>
    </citation>
    <scope>NUCLEOTIDE SEQUENCE [LARGE SCALE GENOMIC DNA]</scope>
    <source>
        <strain evidence="1 2">ACS-301-V-Sch3b</strain>
    </source>
</reference>
<proteinExistence type="predicted"/>
<feature type="non-terminal residue" evidence="1">
    <location>
        <position position="1"/>
    </location>
</feature>
<keyword evidence="2" id="KW-1185">Reference proteome</keyword>
<organism evidence="1 2">
    <name type="scientific">Campylobacter ureolyticus ACS-301-V-Sch3b</name>
    <dbReference type="NCBI Taxonomy" id="883165"/>
    <lineage>
        <taxon>Bacteria</taxon>
        <taxon>Pseudomonadati</taxon>
        <taxon>Campylobacterota</taxon>
        <taxon>Epsilonproteobacteria</taxon>
        <taxon>Campylobacterales</taxon>
        <taxon>Campylobacteraceae</taxon>
        <taxon>Campylobacter</taxon>
    </lineage>
</organism>
<sequence length="38" mass="4486">TKVVSRRQINQRVSGSDIDLKDIYDNLDEPTYLRYKAD</sequence>
<comment type="caution">
    <text evidence="1">The sequence shown here is derived from an EMBL/GenBank/DDBJ whole genome shotgun (WGS) entry which is preliminary data.</text>
</comment>